<reference evidence="2" key="1">
    <citation type="submission" date="2020-08" db="EMBL/GenBank/DDBJ databases">
        <title>Genome sequencing and assembly of the red palm weevil Rhynchophorus ferrugineus.</title>
        <authorList>
            <person name="Dias G.B."/>
            <person name="Bergman C.M."/>
            <person name="Manee M."/>
        </authorList>
    </citation>
    <scope>NUCLEOTIDE SEQUENCE</scope>
    <source>
        <strain evidence="2">AA-2017</strain>
        <tissue evidence="2">Whole larva</tissue>
    </source>
</reference>
<organism evidence="2 3">
    <name type="scientific">Rhynchophorus ferrugineus</name>
    <name type="common">Red palm weevil</name>
    <name type="synonym">Curculio ferrugineus</name>
    <dbReference type="NCBI Taxonomy" id="354439"/>
    <lineage>
        <taxon>Eukaryota</taxon>
        <taxon>Metazoa</taxon>
        <taxon>Ecdysozoa</taxon>
        <taxon>Arthropoda</taxon>
        <taxon>Hexapoda</taxon>
        <taxon>Insecta</taxon>
        <taxon>Pterygota</taxon>
        <taxon>Neoptera</taxon>
        <taxon>Endopterygota</taxon>
        <taxon>Coleoptera</taxon>
        <taxon>Polyphaga</taxon>
        <taxon>Cucujiformia</taxon>
        <taxon>Curculionidae</taxon>
        <taxon>Dryophthorinae</taxon>
        <taxon>Rhynchophorus</taxon>
    </lineage>
</organism>
<proteinExistence type="predicted"/>
<comment type="caution">
    <text evidence="2">The sequence shown here is derived from an EMBL/GenBank/DDBJ whole genome shotgun (WGS) entry which is preliminary data.</text>
</comment>
<dbReference type="EMBL" id="JAACXV010009496">
    <property type="protein sequence ID" value="KAF7275649.1"/>
    <property type="molecule type" value="Genomic_DNA"/>
</dbReference>
<sequence length="266" mass="30783">AAILLEQGQYKWSVLGIHRAPDTMPYQQSDLDILQRLGKHIRRALQIHRQFAVVQSEHQELGILLNGLKIGIVILDQDRRLTFANYKAQSILEKSKLLTLDRFNRLKTTNHFQTQLDQQILTALFPTQLQGDVVQDVGGVLALSESELHTKLMLSIVPFSRLKHFNVEQRTIHSECAAIFITEPEQQHQLATAYLKQNYQLSNREIELCEYFVNGLDLQMIAEQCNLTLSSVRTYFKNLYVKTECRTQTELMRFLLAFTINFEHIA</sequence>
<dbReference type="AlphaFoldDB" id="A0A834I7Y4"/>
<dbReference type="SMART" id="SM00421">
    <property type="entry name" value="HTH_LUXR"/>
    <property type="match status" value="1"/>
</dbReference>
<evidence type="ECO:0000313" key="2">
    <source>
        <dbReference type="EMBL" id="KAF7275649.1"/>
    </source>
</evidence>
<dbReference type="InterPro" id="IPR000792">
    <property type="entry name" value="Tscrpt_reg_LuxR_C"/>
</dbReference>
<gene>
    <name evidence="2" type="ORF">GWI33_011461</name>
</gene>
<feature type="domain" description="HTH luxR-type" evidence="1">
    <location>
        <begin position="198"/>
        <end position="255"/>
    </location>
</feature>
<protein>
    <recommendedName>
        <fullName evidence="1">HTH luxR-type domain-containing protein</fullName>
    </recommendedName>
</protein>
<dbReference type="Gene3D" id="1.10.10.10">
    <property type="entry name" value="Winged helix-like DNA-binding domain superfamily/Winged helix DNA-binding domain"/>
    <property type="match status" value="1"/>
</dbReference>
<evidence type="ECO:0000313" key="3">
    <source>
        <dbReference type="Proteomes" id="UP000625711"/>
    </source>
</evidence>
<feature type="non-terminal residue" evidence="2">
    <location>
        <position position="1"/>
    </location>
</feature>
<evidence type="ECO:0000259" key="1">
    <source>
        <dbReference type="SMART" id="SM00421"/>
    </source>
</evidence>
<dbReference type="Pfam" id="PF00196">
    <property type="entry name" value="GerE"/>
    <property type="match status" value="1"/>
</dbReference>
<name>A0A834I7Y4_RHYFE</name>
<dbReference type="GO" id="GO:0003677">
    <property type="term" value="F:DNA binding"/>
    <property type="evidence" value="ECO:0007669"/>
    <property type="project" value="InterPro"/>
</dbReference>
<accession>A0A834I7Y4</accession>
<keyword evidence="3" id="KW-1185">Reference proteome</keyword>
<dbReference type="GO" id="GO:0006355">
    <property type="term" value="P:regulation of DNA-templated transcription"/>
    <property type="evidence" value="ECO:0007669"/>
    <property type="project" value="InterPro"/>
</dbReference>
<dbReference type="InterPro" id="IPR016032">
    <property type="entry name" value="Sig_transdc_resp-reg_C-effctor"/>
</dbReference>
<dbReference type="InterPro" id="IPR036388">
    <property type="entry name" value="WH-like_DNA-bd_sf"/>
</dbReference>
<dbReference type="Proteomes" id="UP000625711">
    <property type="component" value="Unassembled WGS sequence"/>
</dbReference>
<dbReference type="SUPFAM" id="SSF46894">
    <property type="entry name" value="C-terminal effector domain of the bipartite response regulators"/>
    <property type="match status" value="1"/>
</dbReference>